<comment type="caution">
    <text evidence="1">The sequence shown here is derived from an EMBL/GenBank/DDBJ whole genome shotgun (WGS) entry which is preliminary data.</text>
</comment>
<dbReference type="Proteomes" id="UP001281003">
    <property type="component" value="Unassembled WGS sequence"/>
</dbReference>
<reference evidence="1" key="2">
    <citation type="submission" date="2023-07" db="EMBL/GenBank/DDBJ databases">
        <authorList>
            <consortium name="Lawrence Berkeley National Laboratory"/>
            <person name="Haridas S."/>
            <person name="Hensen N."/>
            <person name="Bonometti L."/>
            <person name="Westerberg I."/>
            <person name="Brannstrom I.O."/>
            <person name="Guillou S."/>
            <person name="Cros-Aarteil S."/>
            <person name="Calhoun S."/>
            <person name="Kuo A."/>
            <person name="Mondo S."/>
            <person name="Pangilinan J."/>
            <person name="Riley R."/>
            <person name="LaButti K."/>
            <person name="Andreopoulos B."/>
            <person name="Lipzen A."/>
            <person name="Chen C."/>
            <person name="Yanf M."/>
            <person name="Daum C."/>
            <person name="Ng V."/>
            <person name="Clum A."/>
            <person name="Steindorff A."/>
            <person name="Ohm R."/>
            <person name="Martin F."/>
            <person name="Silar P."/>
            <person name="Natvig D."/>
            <person name="Lalanne C."/>
            <person name="Gautier V."/>
            <person name="Ament-velasquez S.L."/>
            <person name="Kruys A."/>
            <person name="Hutchinson M.I."/>
            <person name="Powell A.J."/>
            <person name="Barry K."/>
            <person name="Miller A.N."/>
            <person name="Grigoriev I.V."/>
            <person name="Debuchy R."/>
            <person name="Gladieux P."/>
            <person name="Thoren M.H."/>
            <person name="Johannesson H."/>
        </authorList>
    </citation>
    <scope>NUCLEOTIDE SEQUENCE</scope>
    <source>
        <strain evidence="1">FGSC 1904</strain>
    </source>
</reference>
<accession>A0AAE0NUS3</accession>
<evidence type="ECO:0000313" key="2">
    <source>
        <dbReference type="Proteomes" id="UP001281003"/>
    </source>
</evidence>
<protein>
    <submittedName>
        <fullName evidence="1">Uncharacterized protein</fullName>
    </submittedName>
</protein>
<evidence type="ECO:0000313" key="1">
    <source>
        <dbReference type="EMBL" id="KAK3388127.1"/>
    </source>
</evidence>
<proteinExistence type="predicted"/>
<dbReference type="EMBL" id="JAUTDP010000018">
    <property type="protein sequence ID" value="KAK3388127.1"/>
    <property type="molecule type" value="Genomic_DNA"/>
</dbReference>
<gene>
    <name evidence="1" type="ORF">B0T20DRAFT_109826</name>
</gene>
<name>A0AAE0NUS3_SORBR</name>
<sequence length="218" mass="24553">MSIQKKKIRKGKMFVLCLVTHAGIFLPSILIVPLCTMQPPVVRLLPPRHVPGRPTKLKAAHVGHVKNLAPRANQADRNRFRPVSLVPVPVRLLMHLDPHAPAVPVFPCLVSPSYPFSSKTPHSKECSVKSCVSNLPLPAVSLLLLVRSFFYKLVGRFYFFLNLKGKCAADRLMLFLLRDERRDYVVERCCSNFVASCIYIAALENSSYDFVAHSFHHP</sequence>
<dbReference type="AlphaFoldDB" id="A0AAE0NUS3"/>
<organism evidence="1 2">
    <name type="scientific">Sordaria brevicollis</name>
    <dbReference type="NCBI Taxonomy" id="83679"/>
    <lineage>
        <taxon>Eukaryota</taxon>
        <taxon>Fungi</taxon>
        <taxon>Dikarya</taxon>
        <taxon>Ascomycota</taxon>
        <taxon>Pezizomycotina</taxon>
        <taxon>Sordariomycetes</taxon>
        <taxon>Sordariomycetidae</taxon>
        <taxon>Sordariales</taxon>
        <taxon>Sordariaceae</taxon>
        <taxon>Sordaria</taxon>
    </lineage>
</organism>
<keyword evidence="2" id="KW-1185">Reference proteome</keyword>
<reference evidence="1" key="1">
    <citation type="journal article" date="2023" name="Mol. Phylogenet. Evol.">
        <title>Genome-scale phylogeny and comparative genomics of the fungal order Sordariales.</title>
        <authorList>
            <person name="Hensen N."/>
            <person name="Bonometti L."/>
            <person name="Westerberg I."/>
            <person name="Brannstrom I.O."/>
            <person name="Guillou S."/>
            <person name="Cros-Aarteil S."/>
            <person name="Calhoun S."/>
            <person name="Haridas S."/>
            <person name="Kuo A."/>
            <person name="Mondo S."/>
            <person name="Pangilinan J."/>
            <person name="Riley R."/>
            <person name="LaButti K."/>
            <person name="Andreopoulos B."/>
            <person name="Lipzen A."/>
            <person name="Chen C."/>
            <person name="Yan M."/>
            <person name="Daum C."/>
            <person name="Ng V."/>
            <person name="Clum A."/>
            <person name="Steindorff A."/>
            <person name="Ohm R.A."/>
            <person name="Martin F."/>
            <person name="Silar P."/>
            <person name="Natvig D.O."/>
            <person name="Lalanne C."/>
            <person name="Gautier V."/>
            <person name="Ament-Velasquez S.L."/>
            <person name="Kruys A."/>
            <person name="Hutchinson M.I."/>
            <person name="Powell A.J."/>
            <person name="Barry K."/>
            <person name="Miller A.N."/>
            <person name="Grigoriev I.V."/>
            <person name="Debuchy R."/>
            <person name="Gladieux P."/>
            <person name="Hiltunen Thoren M."/>
            <person name="Johannesson H."/>
        </authorList>
    </citation>
    <scope>NUCLEOTIDE SEQUENCE</scope>
    <source>
        <strain evidence="1">FGSC 1904</strain>
    </source>
</reference>